<reference evidence="1 2" key="2">
    <citation type="journal article" date="2022" name="Mol. Ecol. Resour.">
        <title>The genomes of chicory, endive, great burdock and yacon provide insights into Asteraceae paleo-polyploidization history and plant inulin production.</title>
        <authorList>
            <person name="Fan W."/>
            <person name="Wang S."/>
            <person name="Wang H."/>
            <person name="Wang A."/>
            <person name="Jiang F."/>
            <person name="Liu H."/>
            <person name="Zhao H."/>
            <person name="Xu D."/>
            <person name="Zhang Y."/>
        </authorList>
    </citation>
    <scope>NUCLEOTIDE SEQUENCE [LARGE SCALE GENOMIC DNA]</scope>
    <source>
        <strain evidence="2">cv. Niubang</strain>
    </source>
</reference>
<gene>
    <name evidence="1" type="ORF">L6452_03368</name>
</gene>
<accession>A0ACB9FLZ0</accession>
<organism evidence="1 2">
    <name type="scientific">Arctium lappa</name>
    <name type="common">Greater burdock</name>
    <name type="synonym">Lappa major</name>
    <dbReference type="NCBI Taxonomy" id="4217"/>
    <lineage>
        <taxon>Eukaryota</taxon>
        <taxon>Viridiplantae</taxon>
        <taxon>Streptophyta</taxon>
        <taxon>Embryophyta</taxon>
        <taxon>Tracheophyta</taxon>
        <taxon>Spermatophyta</taxon>
        <taxon>Magnoliopsida</taxon>
        <taxon>eudicotyledons</taxon>
        <taxon>Gunneridae</taxon>
        <taxon>Pentapetalae</taxon>
        <taxon>asterids</taxon>
        <taxon>campanulids</taxon>
        <taxon>Asterales</taxon>
        <taxon>Asteraceae</taxon>
        <taxon>Carduoideae</taxon>
        <taxon>Cardueae</taxon>
        <taxon>Arctiinae</taxon>
        <taxon>Arctium</taxon>
    </lineage>
</organism>
<dbReference type="Proteomes" id="UP001055879">
    <property type="component" value="Linkage Group LG01"/>
</dbReference>
<dbReference type="EMBL" id="CM042047">
    <property type="protein sequence ID" value="KAI3772187.1"/>
    <property type="molecule type" value="Genomic_DNA"/>
</dbReference>
<protein>
    <submittedName>
        <fullName evidence="1">Uncharacterized protein</fullName>
    </submittedName>
</protein>
<proteinExistence type="predicted"/>
<evidence type="ECO:0000313" key="1">
    <source>
        <dbReference type="EMBL" id="KAI3772187.1"/>
    </source>
</evidence>
<keyword evidence="2" id="KW-1185">Reference proteome</keyword>
<evidence type="ECO:0000313" key="2">
    <source>
        <dbReference type="Proteomes" id="UP001055879"/>
    </source>
</evidence>
<reference evidence="2" key="1">
    <citation type="journal article" date="2022" name="Mol. Ecol. Resour.">
        <title>The genomes of chicory, endive, great burdock and yacon provide insights into Asteraceae palaeo-polyploidization history and plant inulin production.</title>
        <authorList>
            <person name="Fan W."/>
            <person name="Wang S."/>
            <person name="Wang H."/>
            <person name="Wang A."/>
            <person name="Jiang F."/>
            <person name="Liu H."/>
            <person name="Zhao H."/>
            <person name="Xu D."/>
            <person name="Zhang Y."/>
        </authorList>
    </citation>
    <scope>NUCLEOTIDE SEQUENCE [LARGE SCALE GENOMIC DNA]</scope>
    <source>
        <strain evidence="2">cv. Niubang</strain>
    </source>
</reference>
<sequence>MFLALQFNNFSGFLSDSWGNGENGVKPIPSTPCPISPPPPPSTAPSPPLNHDGGNKLTIQLRNFRTLIHLNMEAISVLSATHPVETKVIRLNTFCNHKISDSRGSAWKDNKQYGGFKKINNHDDRASIIQSLSRKRLPHIANELVVGLQSEGVLPNNSTLTTLMLYYANNGFFTQSDAIWNEIINSSYSLDLHIVSELIDAYIGVGLFDEVIRIIRQISLRHPQLQCEVYAHTISCFGKIGELDLMEDTLKDMVSKGFLVDSAIGNAYVVYYSRFGSISMMENAYKRLKSSRLLIEKDGIRAISVAYIRDKKFHSLGKFLRDVGLGRRNAGNLLWNFLLLSYAANFKMKSLQREFLNMVEAGFHPDLTTFNIRAVAFSKMSLFWDLHLSLEHMNHNGVIPDLVTYGCVVDAYLDRRLGRNLEFALRKMNVKDSALVSTDPIVFEVLGKGEFHSSSEALLEFKRQKTWTYKELIATYLKKKYRSNQVFWNY</sequence>
<comment type="caution">
    <text evidence="1">The sequence shown here is derived from an EMBL/GenBank/DDBJ whole genome shotgun (WGS) entry which is preliminary data.</text>
</comment>
<name>A0ACB9FLZ0_ARCLA</name>